<reference evidence="5 6" key="1">
    <citation type="submission" date="2016-10" db="EMBL/GenBank/DDBJ databases">
        <authorList>
            <person name="de Groot N.N."/>
        </authorList>
    </citation>
    <scope>NUCLEOTIDE SEQUENCE [LARGE SCALE GENOMIC DNA]</scope>
    <source>
        <strain evidence="5 6">DSM 22274</strain>
    </source>
</reference>
<dbReference type="Proteomes" id="UP000182725">
    <property type="component" value="Unassembled WGS sequence"/>
</dbReference>
<dbReference type="EMBL" id="FNTV01000001">
    <property type="protein sequence ID" value="SED90796.1"/>
    <property type="molecule type" value="Genomic_DNA"/>
</dbReference>
<keyword evidence="3" id="KW-0813">Transport</keyword>
<dbReference type="STRING" id="656366.AS189_07490"/>
<dbReference type="GO" id="GO:1904680">
    <property type="term" value="F:peptide transmembrane transporter activity"/>
    <property type="evidence" value="ECO:0007669"/>
    <property type="project" value="TreeGrafter"/>
</dbReference>
<gene>
    <name evidence="5" type="ORF">SAMN04489740_0256</name>
</gene>
<evidence type="ECO:0000313" key="5">
    <source>
        <dbReference type="EMBL" id="SED90796.1"/>
    </source>
</evidence>
<name>A0A0U3FRT6_9MICC</name>
<evidence type="ECO:0000256" key="4">
    <source>
        <dbReference type="ARBA" id="ARBA00022729"/>
    </source>
</evidence>
<dbReference type="OrthoDB" id="9803988at2"/>
<evidence type="ECO:0000256" key="3">
    <source>
        <dbReference type="ARBA" id="ARBA00022448"/>
    </source>
</evidence>
<dbReference type="GO" id="GO:0030313">
    <property type="term" value="C:cell envelope"/>
    <property type="evidence" value="ECO:0007669"/>
    <property type="project" value="UniProtKB-SubCell"/>
</dbReference>
<dbReference type="GO" id="GO:0042597">
    <property type="term" value="C:periplasmic space"/>
    <property type="evidence" value="ECO:0007669"/>
    <property type="project" value="UniProtKB-ARBA"/>
</dbReference>
<keyword evidence="4" id="KW-0732">Signal</keyword>
<dbReference type="PROSITE" id="PS51257">
    <property type="entry name" value="PROKAR_LIPOPROTEIN"/>
    <property type="match status" value="1"/>
</dbReference>
<protein>
    <submittedName>
        <fullName evidence="5">Peptide/nickel transport system substrate-binding protein</fullName>
    </submittedName>
</protein>
<organism evidence="5 6">
    <name type="scientific">Arthrobacter alpinus</name>
    <dbReference type="NCBI Taxonomy" id="656366"/>
    <lineage>
        <taxon>Bacteria</taxon>
        <taxon>Bacillati</taxon>
        <taxon>Actinomycetota</taxon>
        <taxon>Actinomycetes</taxon>
        <taxon>Micrococcales</taxon>
        <taxon>Micrococcaceae</taxon>
        <taxon>Arthrobacter</taxon>
    </lineage>
</organism>
<dbReference type="eggNOG" id="COG0747">
    <property type="taxonomic scope" value="Bacteria"/>
</dbReference>
<dbReference type="PIRSF" id="PIRSF002741">
    <property type="entry name" value="MppA"/>
    <property type="match status" value="1"/>
</dbReference>
<dbReference type="Gene3D" id="3.40.190.10">
    <property type="entry name" value="Periplasmic binding protein-like II"/>
    <property type="match status" value="1"/>
</dbReference>
<comment type="subcellular location">
    <subcellularLocation>
        <location evidence="1">Cell envelope</location>
    </subcellularLocation>
</comment>
<dbReference type="GO" id="GO:0043190">
    <property type="term" value="C:ATP-binding cassette (ABC) transporter complex"/>
    <property type="evidence" value="ECO:0007669"/>
    <property type="project" value="InterPro"/>
</dbReference>
<evidence type="ECO:0000256" key="1">
    <source>
        <dbReference type="ARBA" id="ARBA00004196"/>
    </source>
</evidence>
<dbReference type="Gene3D" id="3.10.105.10">
    <property type="entry name" value="Dipeptide-binding Protein, Domain 3"/>
    <property type="match status" value="1"/>
</dbReference>
<dbReference type="GO" id="GO:0015833">
    <property type="term" value="P:peptide transport"/>
    <property type="evidence" value="ECO:0007669"/>
    <property type="project" value="TreeGrafter"/>
</dbReference>
<dbReference type="PANTHER" id="PTHR30290:SF10">
    <property type="entry name" value="PERIPLASMIC OLIGOPEPTIDE-BINDING PROTEIN-RELATED"/>
    <property type="match status" value="1"/>
</dbReference>
<sequence length="507" mass="54661">MKFGPKSTVMAVLTAAALALTACGGGGGGNDGAAATTTLTIGQLQDLVSFEPADAHIGHTMPYYQAVYDTLILRAPDGELKPMIAESWEYNADNTVLTLKLRTDVTFSDGTKLDAEAVKANLDHFKEAKGRDAYQVASLGSVAVVDPSTVAVTLTEPDPAFTYYLSLAAGIMGSPKALGTDAIKTVPQGSGPYQLDATATVKGSQYVFTKRADYWNKDLQKFDKITMKFLADVTARTNAIVSGQVDATLLDPKTGKQAEAAGLTLNDSQVDWQGLLLMDRDGKVTPELANPKVRQAMNFAFDRKTILDQQYLGRGTVTNQVFGPESGAYVDELDGSYPYDPAKAKALLAEAGYPNGFSLKIPSMNGFEAIVATIQQQLGDVGIKVTIETIPQANYVPDLAAAKYSAAVFNLYQAEPWVAINQMISTSALYNPFKSTTPELATMIDAVQNGGDESSEKAKEVNKYVTDNAWFVPLYRLDQMFYTNKKITVESQLQQAIPSIYNYAPTK</sequence>
<accession>A0A0U3FRT6</accession>
<dbReference type="AlphaFoldDB" id="A0A0U3FRT6"/>
<proteinExistence type="inferred from homology"/>
<dbReference type="PANTHER" id="PTHR30290">
    <property type="entry name" value="PERIPLASMIC BINDING COMPONENT OF ABC TRANSPORTER"/>
    <property type="match status" value="1"/>
</dbReference>
<dbReference type="InterPro" id="IPR030678">
    <property type="entry name" value="Peptide/Ni-bd"/>
</dbReference>
<dbReference type="InterPro" id="IPR000914">
    <property type="entry name" value="SBP_5_dom"/>
</dbReference>
<evidence type="ECO:0000256" key="2">
    <source>
        <dbReference type="ARBA" id="ARBA00005695"/>
    </source>
</evidence>
<evidence type="ECO:0000313" key="6">
    <source>
        <dbReference type="Proteomes" id="UP000182725"/>
    </source>
</evidence>
<dbReference type="Pfam" id="PF00496">
    <property type="entry name" value="SBP_bac_5"/>
    <property type="match status" value="1"/>
</dbReference>
<dbReference type="InterPro" id="IPR039424">
    <property type="entry name" value="SBP_5"/>
</dbReference>
<dbReference type="SUPFAM" id="SSF53850">
    <property type="entry name" value="Periplasmic binding protein-like II"/>
    <property type="match status" value="1"/>
</dbReference>
<dbReference type="KEGG" id="arw:MB46_11175"/>
<accession>A0A1H5EIF3</accession>
<comment type="similarity">
    <text evidence="2">Belongs to the bacterial solute-binding protein 5 family.</text>
</comment>
<dbReference type="RefSeq" id="WP_044570082.1">
    <property type="nucleotide sequence ID" value="NZ_CP013745.1"/>
</dbReference>